<evidence type="ECO:0000313" key="3">
    <source>
        <dbReference type="Proteomes" id="UP000253868"/>
    </source>
</evidence>
<name>A0A345HZ28_9ACTN</name>
<dbReference type="PANTHER" id="PTHR43245">
    <property type="entry name" value="BIFUNCTIONAL POLYMYXIN RESISTANCE PROTEIN ARNA"/>
    <property type="match status" value="1"/>
</dbReference>
<dbReference type="Pfam" id="PF01370">
    <property type="entry name" value="Epimerase"/>
    <property type="match status" value="1"/>
</dbReference>
<dbReference type="SUPFAM" id="SSF51735">
    <property type="entry name" value="NAD(P)-binding Rossmann-fold domains"/>
    <property type="match status" value="1"/>
</dbReference>
<evidence type="ECO:0000313" key="2">
    <source>
        <dbReference type="EMBL" id="AXG81952.1"/>
    </source>
</evidence>
<organism evidence="2 3">
    <name type="scientific">Streptomyces paludis</name>
    <dbReference type="NCBI Taxonomy" id="2282738"/>
    <lineage>
        <taxon>Bacteria</taxon>
        <taxon>Bacillati</taxon>
        <taxon>Actinomycetota</taxon>
        <taxon>Actinomycetes</taxon>
        <taxon>Kitasatosporales</taxon>
        <taxon>Streptomycetaceae</taxon>
        <taxon>Streptomyces</taxon>
    </lineage>
</organism>
<reference evidence="3" key="1">
    <citation type="submission" date="2018-07" db="EMBL/GenBank/DDBJ databases">
        <authorList>
            <person name="Zhao J."/>
        </authorList>
    </citation>
    <scope>NUCLEOTIDE SEQUENCE [LARGE SCALE GENOMIC DNA]</scope>
    <source>
        <strain evidence="3">GSSD-12</strain>
    </source>
</reference>
<dbReference type="InterPro" id="IPR050177">
    <property type="entry name" value="Lipid_A_modif_metabolic_enz"/>
</dbReference>
<proteinExistence type="predicted"/>
<dbReference type="OrthoDB" id="3174087at2"/>
<evidence type="ECO:0000259" key="1">
    <source>
        <dbReference type="Pfam" id="PF01370"/>
    </source>
</evidence>
<accession>A0A345HZ28</accession>
<dbReference type="RefSeq" id="WP_114664492.1">
    <property type="nucleotide sequence ID" value="NZ_CP031194.1"/>
</dbReference>
<sequence>MSGRRIVITGATGFVGSAVVDALLRPAAVHPGEEPVRILTLGRGPGPHAPSAVDWRPADLAAPDTLRGSCEGADVLLHLASSLGPREEDCVAVNIGGTAALMAEAARAGVKRILHLSTAAVYGPGPHRGPEVNAIAPAPVSAASRTRLAAEEPALAAGALVLRPGLVTGPGDRWVVPALAELVVRVPALWDGGRGLVSVVDVADLARLIACLSRAPYERSGPAVHHAGHPRPVRTGDLLASLARHGVLPEVSRHLPWPECLRRFRATAGRVSERQFSLLARDHWYRSDEVWRIADCPPGPGPLARLPRAAPFYRALLTP</sequence>
<keyword evidence="3" id="KW-1185">Reference proteome</keyword>
<dbReference type="KEGG" id="spad:DVK44_34205"/>
<dbReference type="Proteomes" id="UP000253868">
    <property type="component" value="Chromosome"/>
</dbReference>
<dbReference type="AlphaFoldDB" id="A0A345HZ28"/>
<dbReference type="Gene3D" id="3.40.50.720">
    <property type="entry name" value="NAD(P)-binding Rossmann-like Domain"/>
    <property type="match status" value="1"/>
</dbReference>
<protein>
    <submittedName>
        <fullName evidence="2">NAD(P)-dependent oxidoreductase</fullName>
    </submittedName>
</protein>
<dbReference type="InterPro" id="IPR001509">
    <property type="entry name" value="Epimerase_deHydtase"/>
</dbReference>
<dbReference type="EMBL" id="CP031194">
    <property type="protein sequence ID" value="AXG81952.1"/>
    <property type="molecule type" value="Genomic_DNA"/>
</dbReference>
<dbReference type="InterPro" id="IPR036291">
    <property type="entry name" value="NAD(P)-bd_dom_sf"/>
</dbReference>
<feature type="domain" description="NAD-dependent epimerase/dehydratase" evidence="1">
    <location>
        <begin position="6"/>
        <end position="218"/>
    </location>
</feature>
<gene>
    <name evidence="2" type="ORF">DVK44_34205</name>
</gene>